<accession>A0A6A0A5H1</accession>
<gene>
    <name evidence="1" type="ORF">HaLaN_26087</name>
</gene>
<dbReference type="PANTHER" id="PTHR45458">
    <property type="entry name" value="SHORT-CHAIN DEHYDROGENASE/REDUCTASE SDR"/>
    <property type="match status" value="1"/>
</dbReference>
<feature type="non-terminal residue" evidence="1">
    <location>
        <position position="1"/>
    </location>
</feature>
<dbReference type="EMBL" id="BLLF01003589">
    <property type="protein sequence ID" value="GFH27717.1"/>
    <property type="molecule type" value="Genomic_DNA"/>
</dbReference>
<dbReference type="Pfam" id="PF00106">
    <property type="entry name" value="adh_short"/>
    <property type="match status" value="1"/>
</dbReference>
<dbReference type="PANTHER" id="PTHR45458:SF1">
    <property type="entry name" value="SHORT CHAIN DEHYDROGENASE"/>
    <property type="match status" value="1"/>
</dbReference>
<organism evidence="1 2">
    <name type="scientific">Haematococcus lacustris</name>
    <name type="common">Green alga</name>
    <name type="synonym">Haematococcus pluvialis</name>
    <dbReference type="NCBI Taxonomy" id="44745"/>
    <lineage>
        <taxon>Eukaryota</taxon>
        <taxon>Viridiplantae</taxon>
        <taxon>Chlorophyta</taxon>
        <taxon>core chlorophytes</taxon>
        <taxon>Chlorophyceae</taxon>
        <taxon>CS clade</taxon>
        <taxon>Chlamydomonadales</taxon>
        <taxon>Haematococcaceae</taxon>
        <taxon>Haematococcus</taxon>
    </lineage>
</organism>
<evidence type="ECO:0000313" key="2">
    <source>
        <dbReference type="Proteomes" id="UP000485058"/>
    </source>
</evidence>
<evidence type="ECO:0008006" key="3">
    <source>
        <dbReference type="Google" id="ProtNLM"/>
    </source>
</evidence>
<dbReference type="PRINTS" id="PR00081">
    <property type="entry name" value="GDHRDH"/>
</dbReference>
<dbReference type="Proteomes" id="UP000485058">
    <property type="component" value="Unassembled WGS sequence"/>
</dbReference>
<reference evidence="1 2" key="1">
    <citation type="submission" date="2020-02" db="EMBL/GenBank/DDBJ databases">
        <title>Draft genome sequence of Haematococcus lacustris strain NIES-144.</title>
        <authorList>
            <person name="Morimoto D."/>
            <person name="Nakagawa S."/>
            <person name="Yoshida T."/>
            <person name="Sawayama S."/>
        </authorList>
    </citation>
    <scope>NUCLEOTIDE SEQUENCE [LARGE SCALE GENOMIC DNA]</scope>
    <source>
        <strain evidence="1 2">NIES-144</strain>
    </source>
</reference>
<dbReference type="Gene3D" id="3.40.50.720">
    <property type="entry name" value="NAD(P)-binding Rossmann-like Domain"/>
    <property type="match status" value="1"/>
</dbReference>
<proteinExistence type="predicted"/>
<evidence type="ECO:0000313" key="1">
    <source>
        <dbReference type="EMBL" id="GFH27717.1"/>
    </source>
</evidence>
<dbReference type="SUPFAM" id="SSF51735">
    <property type="entry name" value="NAD(P)-binding Rossmann-fold domains"/>
    <property type="match status" value="1"/>
</dbReference>
<keyword evidence="2" id="KW-1185">Reference proteome</keyword>
<name>A0A6A0A5H1_HAELA</name>
<dbReference type="AlphaFoldDB" id="A0A6A0A5H1"/>
<sequence length="128" mass="13470">TNAMGPFFVTQQLVKAGLLGPPGSLVVNITSIMSSHGDQTVSSVTGGGYAYRSSKAALNAINKALALDLAPRSIHCVLLHPGYVRTDMTGGNGWIDVAESCQGMMAVLESGQPLNGRFFSFDGQELPW</sequence>
<dbReference type="InterPro" id="IPR052184">
    <property type="entry name" value="SDR_enzymes"/>
</dbReference>
<protein>
    <recommendedName>
        <fullName evidence="3">C-factor</fullName>
    </recommendedName>
</protein>
<dbReference type="InterPro" id="IPR036291">
    <property type="entry name" value="NAD(P)-bd_dom_sf"/>
</dbReference>
<comment type="caution">
    <text evidence="1">The sequence shown here is derived from an EMBL/GenBank/DDBJ whole genome shotgun (WGS) entry which is preliminary data.</text>
</comment>
<dbReference type="GO" id="GO:0016616">
    <property type="term" value="F:oxidoreductase activity, acting on the CH-OH group of donors, NAD or NADP as acceptor"/>
    <property type="evidence" value="ECO:0007669"/>
    <property type="project" value="TreeGrafter"/>
</dbReference>
<dbReference type="InterPro" id="IPR002347">
    <property type="entry name" value="SDR_fam"/>
</dbReference>